<dbReference type="AlphaFoldDB" id="A0A0E9VM61"/>
<sequence length="29" mass="3238">MQKERPKNPKSLKTSPLWGLADLTAANKN</sequence>
<organism evidence="2">
    <name type="scientific">Anguilla anguilla</name>
    <name type="common">European freshwater eel</name>
    <name type="synonym">Muraena anguilla</name>
    <dbReference type="NCBI Taxonomy" id="7936"/>
    <lineage>
        <taxon>Eukaryota</taxon>
        <taxon>Metazoa</taxon>
        <taxon>Chordata</taxon>
        <taxon>Craniata</taxon>
        <taxon>Vertebrata</taxon>
        <taxon>Euteleostomi</taxon>
        <taxon>Actinopterygii</taxon>
        <taxon>Neopterygii</taxon>
        <taxon>Teleostei</taxon>
        <taxon>Anguilliformes</taxon>
        <taxon>Anguillidae</taxon>
        <taxon>Anguilla</taxon>
    </lineage>
</organism>
<evidence type="ECO:0000313" key="2">
    <source>
        <dbReference type="EMBL" id="JAH79116.1"/>
    </source>
</evidence>
<name>A0A0E9VM61_ANGAN</name>
<accession>A0A0E9VM61</accession>
<protein>
    <submittedName>
        <fullName evidence="2">Uncharacterized protein</fullName>
    </submittedName>
</protein>
<reference evidence="2" key="2">
    <citation type="journal article" date="2015" name="Fish Shellfish Immunol.">
        <title>Early steps in the European eel (Anguilla anguilla)-Vibrio vulnificus interaction in the gills: Role of the RtxA13 toxin.</title>
        <authorList>
            <person name="Callol A."/>
            <person name="Pajuelo D."/>
            <person name="Ebbesson L."/>
            <person name="Teles M."/>
            <person name="MacKenzie S."/>
            <person name="Amaro C."/>
        </authorList>
    </citation>
    <scope>NUCLEOTIDE SEQUENCE</scope>
</reference>
<proteinExistence type="predicted"/>
<feature type="region of interest" description="Disordered" evidence="1">
    <location>
        <begin position="1"/>
        <end position="29"/>
    </location>
</feature>
<reference evidence="2" key="1">
    <citation type="submission" date="2014-11" db="EMBL/GenBank/DDBJ databases">
        <authorList>
            <person name="Amaro Gonzalez C."/>
        </authorList>
    </citation>
    <scope>NUCLEOTIDE SEQUENCE</scope>
</reference>
<dbReference type="EMBL" id="GBXM01029461">
    <property type="protein sequence ID" value="JAH79116.1"/>
    <property type="molecule type" value="Transcribed_RNA"/>
</dbReference>
<evidence type="ECO:0000256" key="1">
    <source>
        <dbReference type="SAM" id="MobiDB-lite"/>
    </source>
</evidence>